<dbReference type="EMBL" id="QVIG01000001">
    <property type="protein sequence ID" value="RGD58838.1"/>
    <property type="molecule type" value="Genomic_DNA"/>
</dbReference>
<comment type="caution">
    <text evidence="2">The sequence shown here is derived from an EMBL/GenBank/DDBJ whole genome shotgun (WGS) entry which is preliminary data.</text>
</comment>
<dbReference type="Gene3D" id="3.90.420.10">
    <property type="entry name" value="Oxidoreductase, molybdopterin-binding domain"/>
    <property type="match status" value="1"/>
</dbReference>
<sequence>MTPARPTVRLHGHLDRPAELTVAQLRVLPARRVEVSFDCRTAGEQRHGYEGPALLDVLRAARPRIDFSGRKQRLRFLLSVAGADGHRAVVSWAEIDPDFGGQEILLATSMDGAPLDAAGPQLVVPGDHCGARYVSAVTAVWLGPLGDPARPTA</sequence>
<proteinExistence type="predicted"/>
<evidence type="ECO:0000313" key="2">
    <source>
        <dbReference type="EMBL" id="RGD58838.1"/>
    </source>
</evidence>
<dbReference type="InterPro" id="IPR000572">
    <property type="entry name" value="OxRdtase_Mopterin-bd_dom"/>
</dbReference>
<dbReference type="AlphaFoldDB" id="A0A372ZSF2"/>
<feature type="domain" description="Oxidoreductase molybdopterin-binding" evidence="1">
    <location>
        <begin position="7"/>
        <end position="137"/>
    </location>
</feature>
<dbReference type="Pfam" id="PF00174">
    <property type="entry name" value="Oxidored_molyb"/>
    <property type="match status" value="1"/>
</dbReference>
<dbReference type="SUPFAM" id="SSF56524">
    <property type="entry name" value="Oxidoreductase molybdopterin-binding domain"/>
    <property type="match status" value="1"/>
</dbReference>
<reference evidence="2 3" key="1">
    <citation type="submission" date="2018-08" db="EMBL/GenBank/DDBJ databases">
        <title>Diversity &amp; Physiological Properties of Lignin-Decomposing Actinobacteria from Soil.</title>
        <authorList>
            <person name="Roh S.G."/>
            <person name="Kim S.B."/>
        </authorList>
    </citation>
    <scope>NUCLEOTIDE SEQUENCE [LARGE SCALE GENOMIC DNA]</scope>
    <source>
        <strain evidence="2 3">MMS17-GH009</strain>
    </source>
</reference>
<evidence type="ECO:0000259" key="1">
    <source>
        <dbReference type="Pfam" id="PF00174"/>
    </source>
</evidence>
<name>A0A372ZSF2_9ACTN</name>
<gene>
    <name evidence="2" type="ORF">DR950_14555</name>
</gene>
<dbReference type="InterPro" id="IPR036374">
    <property type="entry name" value="OxRdtase_Mopterin-bd_sf"/>
</dbReference>
<organism evidence="2 3">
    <name type="scientific">Kitasatospora xanthocidica</name>
    <dbReference type="NCBI Taxonomy" id="83382"/>
    <lineage>
        <taxon>Bacteria</taxon>
        <taxon>Bacillati</taxon>
        <taxon>Actinomycetota</taxon>
        <taxon>Actinomycetes</taxon>
        <taxon>Kitasatosporales</taxon>
        <taxon>Streptomycetaceae</taxon>
        <taxon>Kitasatospora</taxon>
    </lineage>
</organism>
<protein>
    <recommendedName>
        <fullName evidence="1">Oxidoreductase molybdopterin-binding domain-containing protein</fullName>
    </recommendedName>
</protein>
<evidence type="ECO:0000313" key="3">
    <source>
        <dbReference type="Proteomes" id="UP000263377"/>
    </source>
</evidence>
<keyword evidence="3" id="KW-1185">Reference proteome</keyword>
<accession>A0A372ZSF2</accession>
<dbReference type="RefSeq" id="WP_049654758.1">
    <property type="nucleotide sequence ID" value="NZ_QVIG01000001.1"/>
</dbReference>
<dbReference type="Proteomes" id="UP000263377">
    <property type="component" value="Unassembled WGS sequence"/>
</dbReference>